<organism evidence="1">
    <name type="scientific">Opuntia streptacantha</name>
    <name type="common">Prickly pear cactus</name>
    <name type="synonym">Opuntia cardona</name>
    <dbReference type="NCBI Taxonomy" id="393608"/>
    <lineage>
        <taxon>Eukaryota</taxon>
        <taxon>Viridiplantae</taxon>
        <taxon>Streptophyta</taxon>
        <taxon>Embryophyta</taxon>
        <taxon>Tracheophyta</taxon>
        <taxon>Spermatophyta</taxon>
        <taxon>Magnoliopsida</taxon>
        <taxon>eudicotyledons</taxon>
        <taxon>Gunneridae</taxon>
        <taxon>Pentapetalae</taxon>
        <taxon>Caryophyllales</taxon>
        <taxon>Cactineae</taxon>
        <taxon>Cactaceae</taxon>
        <taxon>Opuntioideae</taxon>
        <taxon>Opuntia</taxon>
    </lineage>
</organism>
<sequence length="153" mass="16584">MSSSETALISFTISSNVLFVPQSKLFNSLLNHLVATIFPHGLGAVVCVRTSTIPVTWNGFWIEGKHHSSNLGDPLQNVTSDPQLISSRNSNSRANLKFPLAWHHFSVNSTNVNSCIEASLVVRINNVPSKGFVSTNTTIIGALWARVASDRPA</sequence>
<protein>
    <submittedName>
        <fullName evidence="1">Uncharacterized protein</fullName>
    </submittedName>
</protein>
<dbReference type="EMBL" id="GISG01118754">
    <property type="protein sequence ID" value="MBA4640359.1"/>
    <property type="molecule type" value="Transcribed_RNA"/>
</dbReference>
<proteinExistence type="predicted"/>
<reference evidence="1" key="1">
    <citation type="journal article" date="2013" name="J. Plant Res.">
        <title>Effect of fungi and light on seed germination of three Opuntia species from semiarid lands of central Mexico.</title>
        <authorList>
            <person name="Delgado-Sanchez P."/>
            <person name="Jimenez-Bremont J.F."/>
            <person name="Guerrero-Gonzalez Mde L."/>
            <person name="Flores J."/>
        </authorList>
    </citation>
    <scope>NUCLEOTIDE SEQUENCE</scope>
    <source>
        <tissue evidence="1">Cladode</tissue>
    </source>
</reference>
<accession>A0A7C8ZDE8</accession>
<reference evidence="1" key="2">
    <citation type="submission" date="2020-07" db="EMBL/GenBank/DDBJ databases">
        <authorList>
            <person name="Vera ALvarez R."/>
            <person name="Arias-Moreno D.M."/>
            <person name="Jimenez-Jacinto V."/>
            <person name="Jimenez-Bremont J.F."/>
            <person name="Swaminathan K."/>
            <person name="Moose S.P."/>
            <person name="Guerrero-Gonzalez M.L."/>
            <person name="Marino-Ramirez L."/>
            <person name="Landsman D."/>
            <person name="Rodriguez-Kessler M."/>
            <person name="Delgado-Sanchez P."/>
        </authorList>
    </citation>
    <scope>NUCLEOTIDE SEQUENCE</scope>
    <source>
        <tissue evidence="1">Cladode</tissue>
    </source>
</reference>
<dbReference type="AlphaFoldDB" id="A0A7C8ZDE8"/>
<name>A0A7C8ZDE8_OPUST</name>
<evidence type="ECO:0000313" key="1">
    <source>
        <dbReference type="EMBL" id="MBA4640359.1"/>
    </source>
</evidence>